<dbReference type="PATRIC" id="fig|1129367.4.peg.1807"/>
<dbReference type="Proteomes" id="UP000033434">
    <property type="component" value="Unassembled WGS sequence"/>
</dbReference>
<name>A0A0F6ADK1_9GAMM</name>
<evidence type="ECO:0000313" key="2">
    <source>
        <dbReference type="Proteomes" id="UP000033434"/>
    </source>
</evidence>
<dbReference type="EMBL" id="AUXW01000138">
    <property type="protein sequence ID" value="KKE84248.1"/>
    <property type="molecule type" value="Genomic_DNA"/>
</dbReference>
<accession>A0A0F6ADK1</accession>
<dbReference type="AlphaFoldDB" id="A0A0F6ADK1"/>
<organism evidence="1 2">
    <name type="scientific">Pseudoalteromonas luteoviolacea S4054</name>
    <dbReference type="NCBI Taxonomy" id="1129367"/>
    <lineage>
        <taxon>Bacteria</taxon>
        <taxon>Pseudomonadati</taxon>
        <taxon>Pseudomonadota</taxon>
        <taxon>Gammaproteobacteria</taxon>
        <taxon>Alteromonadales</taxon>
        <taxon>Pseudoalteromonadaceae</taxon>
        <taxon>Pseudoalteromonas</taxon>
    </lineage>
</organism>
<sequence>MVLLFFFVIFIAEFNVQIDFDMLLVAQNTTDYCMRHHLKE</sequence>
<reference evidence="1 2" key="1">
    <citation type="journal article" date="2015" name="BMC Genomics">
        <title>Genome mining reveals unlocked bioactive potential of marine Gram-negative bacteria.</title>
        <authorList>
            <person name="Machado H."/>
            <person name="Sonnenschein E.C."/>
            <person name="Melchiorsen J."/>
            <person name="Gram L."/>
        </authorList>
    </citation>
    <scope>NUCLEOTIDE SEQUENCE [LARGE SCALE GENOMIC DNA]</scope>
    <source>
        <strain evidence="1 2">S4054</strain>
    </source>
</reference>
<proteinExistence type="predicted"/>
<gene>
    <name evidence="1" type="ORF">N479_10135</name>
</gene>
<evidence type="ECO:0000313" key="1">
    <source>
        <dbReference type="EMBL" id="KKE84248.1"/>
    </source>
</evidence>
<comment type="caution">
    <text evidence="1">The sequence shown here is derived from an EMBL/GenBank/DDBJ whole genome shotgun (WGS) entry which is preliminary data.</text>
</comment>
<protein>
    <submittedName>
        <fullName evidence="1">Uncharacterized protein</fullName>
    </submittedName>
</protein>